<sequence length="210" mass="21916">MADECCASACGGAVATDDVNWRRVLWIALVFNVAMFVVEAAAGHASGSRSLQADALDFLGDSANYAISLGVAGLASAWRSRTALAKGVTILAFACAVAISAIWGLLRGTHPDPWTMSGVGALALAVNAIVAIMLFRYRVGDANMRSVWICSRNDAINNLLVIGAGIAVLWMGSGLPDLIVAMIMAALGIQGGWHVVRQAFAELQREKAAA</sequence>
<feature type="domain" description="Cation efflux protein transmembrane" evidence="6">
    <location>
        <begin position="25"/>
        <end position="203"/>
    </location>
</feature>
<evidence type="ECO:0000256" key="3">
    <source>
        <dbReference type="ARBA" id="ARBA00022989"/>
    </source>
</evidence>
<evidence type="ECO:0000313" key="8">
    <source>
        <dbReference type="Proteomes" id="UP000290958"/>
    </source>
</evidence>
<evidence type="ECO:0000313" key="7">
    <source>
        <dbReference type="EMBL" id="RXR30792.1"/>
    </source>
</evidence>
<evidence type="ECO:0000256" key="4">
    <source>
        <dbReference type="ARBA" id="ARBA00023136"/>
    </source>
</evidence>
<comment type="caution">
    <text evidence="7">The sequence shown here is derived from an EMBL/GenBank/DDBJ whole genome shotgun (WGS) entry which is preliminary data.</text>
</comment>
<organism evidence="7 8">
    <name type="scientific">Sphingobium fluviale</name>
    <dbReference type="NCBI Taxonomy" id="2506423"/>
    <lineage>
        <taxon>Bacteria</taxon>
        <taxon>Pseudomonadati</taxon>
        <taxon>Pseudomonadota</taxon>
        <taxon>Alphaproteobacteria</taxon>
        <taxon>Sphingomonadales</taxon>
        <taxon>Sphingomonadaceae</taxon>
        <taxon>Sphingobium</taxon>
    </lineage>
</organism>
<dbReference type="Proteomes" id="UP000290958">
    <property type="component" value="Unassembled WGS sequence"/>
</dbReference>
<keyword evidence="4 5" id="KW-0472">Membrane</keyword>
<dbReference type="InterPro" id="IPR027469">
    <property type="entry name" value="Cation_efflux_TMD_sf"/>
</dbReference>
<comment type="subcellular location">
    <subcellularLocation>
        <location evidence="1">Membrane</location>
        <topology evidence="1">Multi-pass membrane protein</topology>
    </subcellularLocation>
</comment>
<dbReference type="AlphaFoldDB" id="A0A4Q1KM59"/>
<dbReference type="InterPro" id="IPR058533">
    <property type="entry name" value="Cation_efflux_TM"/>
</dbReference>
<feature type="transmembrane region" description="Helical" evidence="5">
    <location>
        <begin position="155"/>
        <end position="172"/>
    </location>
</feature>
<feature type="transmembrane region" description="Helical" evidence="5">
    <location>
        <begin position="178"/>
        <end position="196"/>
    </location>
</feature>
<name>A0A4Q1KM59_9SPHN</name>
<evidence type="ECO:0000256" key="2">
    <source>
        <dbReference type="ARBA" id="ARBA00022692"/>
    </source>
</evidence>
<dbReference type="SUPFAM" id="SSF161111">
    <property type="entry name" value="Cation efflux protein transmembrane domain-like"/>
    <property type="match status" value="1"/>
</dbReference>
<dbReference type="GO" id="GO:0016020">
    <property type="term" value="C:membrane"/>
    <property type="evidence" value="ECO:0007669"/>
    <property type="project" value="UniProtKB-SubCell"/>
</dbReference>
<dbReference type="Pfam" id="PF01545">
    <property type="entry name" value="Cation_efflux"/>
    <property type="match status" value="1"/>
</dbReference>
<gene>
    <name evidence="7" type="ORF">EQG66_00385</name>
</gene>
<dbReference type="Gene3D" id="1.20.1510.10">
    <property type="entry name" value="Cation efflux protein transmembrane domain"/>
    <property type="match status" value="1"/>
</dbReference>
<dbReference type="GO" id="GO:0008324">
    <property type="term" value="F:monoatomic cation transmembrane transporter activity"/>
    <property type="evidence" value="ECO:0007669"/>
    <property type="project" value="InterPro"/>
</dbReference>
<feature type="transmembrane region" description="Helical" evidence="5">
    <location>
        <begin position="88"/>
        <end position="106"/>
    </location>
</feature>
<feature type="transmembrane region" description="Helical" evidence="5">
    <location>
        <begin position="118"/>
        <end position="135"/>
    </location>
</feature>
<evidence type="ECO:0000256" key="1">
    <source>
        <dbReference type="ARBA" id="ARBA00004141"/>
    </source>
</evidence>
<keyword evidence="8" id="KW-1185">Reference proteome</keyword>
<dbReference type="RefSeq" id="WP_129402576.1">
    <property type="nucleotide sequence ID" value="NZ_SBKP01000001.1"/>
</dbReference>
<accession>A0A4Q1KM59</accession>
<dbReference type="OrthoDB" id="9799649at2"/>
<proteinExistence type="predicted"/>
<reference evidence="8" key="1">
    <citation type="submission" date="2019-01" db="EMBL/GenBank/DDBJ databases">
        <title>Cytophagaceae bacterium strain CAR-16.</title>
        <authorList>
            <person name="Chen W.-M."/>
        </authorList>
    </citation>
    <scope>NUCLEOTIDE SEQUENCE [LARGE SCALE GENOMIC DNA]</scope>
    <source>
        <strain evidence="8">CHR27</strain>
    </source>
</reference>
<keyword evidence="3 5" id="KW-1133">Transmembrane helix</keyword>
<keyword evidence="2 5" id="KW-0812">Transmembrane</keyword>
<feature type="transmembrane region" description="Helical" evidence="5">
    <location>
        <begin position="24"/>
        <end position="42"/>
    </location>
</feature>
<dbReference type="EMBL" id="SBKP01000001">
    <property type="protein sequence ID" value="RXR30792.1"/>
    <property type="molecule type" value="Genomic_DNA"/>
</dbReference>
<protein>
    <submittedName>
        <fullName evidence="7">Cation transporter</fullName>
    </submittedName>
</protein>
<evidence type="ECO:0000256" key="5">
    <source>
        <dbReference type="SAM" id="Phobius"/>
    </source>
</evidence>
<evidence type="ECO:0000259" key="6">
    <source>
        <dbReference type="Pfam" id="PF01545"/>
    </source>
</evidence>